<dbReference type="FunCoup" id="I7M070">
    <property type="interactions" value="152"/>
</dbReference>
<dbReference type="GO" id="GO:0006203">
    <property type="term" value="P:dGTP catabolic process"/>
    <property type="evidence" value="ECO:0007669"/>
    <property type="project" value="TreeGrafter"/>
</dbReference>
<accession>I7M070</accession>
<organism evidence="3 4">
    <name type="scientific">Tetrahymena thermophila (strain SB210)</name>
    <dbReference type="NCBI Taxonomy" id="312017"/>
    <lineage>
        <taxon>Eukaryota</taxon>
        <taxon>Sar</taxon>
        <taxon>Alveolata</taxon>
        <taxon>Ciliophora</taxon>
        <taxon>Intramacronucleata</taxon>
        <taxon>Oligohymenophorea</taxon>
        <taxon>Hymenostomatida</taxon>
        <taxon>Tetrahymenina</taxon>
        <taxon>Tetrahymenidae</taxon>
        <taxon>Tetrahymena</taxon>
    </lineage>
</organism>
<dbReference type="STRING" id="312017.I7M070"/>
<dbReference type="Gene3D" id="3.30.70.2760">
    <property type="match status" value="1"/>
</dbReference>
<dbReference type="EMBL" id="GG662536">
    <property type="protein sequence ID" value="EAR85593.1"/>
    <property type="molecule type" value="Genomic_DNA"/>
</dbReference>
<dbReference type="SUPFAM" id="SSF109604">
    <property type="entry name" value="HD-domain/PDEase-like"/>
    <property type="match status" value="1"/>
</dbReference>
<dbReference type="HOGENOM" id="CLU_026821_1_3_1"/>
<dbReference type="InParanoid" id="I7M070"/>
<dbReference type="GeneID" id="7824494"/>
<dbReference type="KEGG" id="tet:TTHERM_00420010"/>
<keyword evidence="4" id="KW-1185">Reference proteome</keyword>
<dbReference type="PANTHER" id="PTHR11373">
    <property type="entry name" value="DEOXYNUCLEOSIDE TRIPHOSPHATE TRIPHOSPHOHYDROLASE"/>
    <property type="match status" value="1"/>
</dbReference>
<evidence type="ECO:0000259" key="2">
    <source>
        <dbReference type="SMART" id="SM00471"/>
    </source>
</evidence>
<dbReference type="InterPro" id="IPR050135">
    <property type="entry name" value="dGTPase-like"/>
</dbReference>
<feature type="region of interest" description="Disordered" evidence="1">
    <location>
        <begin position="516"/>
        <end position="547"/>
    </location>
</feature>
<dbReference type="SMART" id="SM00471">
    <property type="entry name" value="HDc"/>
    <property type="match status" value="1"/>
</dbReference>
<dbReference type="RefSeq" id="XP_001033256.1">
    <property type="nucleotide sequence ID" value="XM_001033256.1"/>
</dbReference>
<dbReference type="GO" id="GO:0008832">
    <property type="term" value="F:dGTPase activity"/>
    <property type="evidence" value="ECO:0007669"/>
    <property type="project" value="TreeGrafter"/>
</dbReference>
<reference evidence="4" key="1">
    <citation type="journal article" date="2006" name="PLoS Biol.">
        <title>Macronuclear genome sequence of the ciliate Tetrahymena thermophila, a model eukaryote.</title>
        <authorList>
            <person name="Eisen J.A."/>
            <person name="Coyne R.S."/>
            <person name="Wu M."/>
            <person name="Wu D."/>
            <person name="Thiagarajan M."/>
            <person name="Wortman J.R."/>
            <person name="Badger J.H."/>
            <person name="Ren Q."/>
            <person name="Amedeo P."/>
            <person name="Jones K.M."/>
            <person name="Tallon L.J."/>
            <person name="Delcher A.L."/>
            <person name="Salzberg S.L."/>
            <person name="Silva J.C."/>
            <person name="Haas B.J."/>
            <person name="Majoros W.H."/>
            <person name="Farzad M."/>
            <person name="Carlton J.M."/>
            <person name="Smith R.K. Jr."/>
            <person name="Garg J."/>
            <person name="Pearlman R.E."/>
            <person name="Karrer K.M."/>
            <person name="Sun L."/>
            <person name="Manning G."/>
            <person name="Elde N.C."/>
            <person name="Turkewitz A.P."/>
            <person name="Asai D.J."/>
            <person name="Wilkes D.E."/>
            <person name="Wang Y."/>
            <person name="Cai H."/>
            <person name="Collins K."/>
            <person name="Stewart B.A."/>
            <person name="Lee S.R."/>
            <person name="Wilamowska K."/>
            <person name="Weinberg Z."/>
            <person name="Ruzzo W.L."/>
            <person name="Wloga D."/>
            <person name="Gaertig J."/>
            <person name="Frankel J."/>
            <person name="Tsao C.-C."/>
            <person name="Gorovsky M.A."/>
            <person name="Keeling P.J."/>
            <person name="Waller R.F."/>
            <person name="Patron N.J."/>
            <person name="Cherry J.M."/>
            <person name="Stover N.A."/>
            <person name="Krieger C.J."/>
            <person name="del Toro C."/>
            <person name="Ryder H.F."/>
            <person name="Williamson S.C."/>
            <person name="Barbeau R.A."/>
            <person name="Hamilton E.P."/>
            <person name="Orias E."/>
        </authorList>
    </citation>
    <scope>NUCLEOTIDE SEQUENCE [LARGE SCALE GENOMIC DNA]</scope>
    <source>
        <strain evidence="4">SB210</strain>
    </source>
</reference>
<evidence type="ECO:0000313" key="3">
    <source>
        <dbReference type="EMBL" id="EAR85593.1"/>
    </source>
</evidence>
<gene>
    <name evidence="3" type="ORF">TTHERM_00420010</name>
</gene>
<dbReference type="Proteomes" id="UP000009168">
    <property type="component" value="Unassembled WGS sequence"/>
</dbReference>
<dbReference type="OMA" id="QVHGYIK"/>
<feature type="compositionally biased region" description="Basic and acidic residues" evidence="1">
    <location>
        <begin position="516"/>
        <end position="526"/>
    </location>
</feature>
<protein>
    <submittedName>
        <fullName evidence="3">SAM domain and HD domain protein</fullName>
    </submittedName>
</protein>
<dbReference type="InterPro" id="IPR006674">
    <property type="entry name" value="HD_domain"/>
</dbReference>
<name>I7M070_TETTS</name>
<sequence length="577" mass="68200">MNPEKLSVPKVLRNLEEFSQCQDLQDHSYFYFDQNSINPYKEIEPNWDETRRISDPIHQFIELPKSIWRIVDTEEYQRLRYIKQLGMTGFVFNGANHTRFEHCLGVAHLSWTYLDKIAMNHQYKFEQMGLKDADHFDQIKLLVTIAGLCHDLGHGPFSHMFDNILLPRLGEKKWKHEEGSCMMLRSILLSEEKDFMTNLVTYKNAKLNPKEDIEVILDMIEGLTLSQWKDKYEEKKQYPKWVFDIVSNKTTSIDVDKLDYLKRDPSCLNVKHEFDYNILFNETRIIDGEICYNSKIHDTIYDIFHIRYKLFKHIYLHRVTQAIELMLCDALEKANPVFNFLETIKSPQRYLRLTDSIIEIILGSEDCELAESQQLLKRIFTRKIYKFVGEIVIDQQKDLTESQVLDGISRNNQYRPSFSCSSTKLNDFERKNTIVTFSKINYCMKDQDPVNNCYFFKSSQPFEKKKLPAQNSSLLRPQKFGEQIIRVFVKENDEVLINKVKNGFALYTQKELHTETGAYDKKDHQKTPNKSEPQKKFKLSSPQYENNENTNQKQMNIIINDGSQYQLNTKTLFQNDD</sequence>
<feature type="domain" description="HD/PDEase" evidence="2">
    <location>
        <begin position="95"/>
        <end position="205"/>
    </location>
</feature>
<dbReference type="OrthoDB" id="9991235at2759"/>
<dbReference type="PANTHER" id="PTHR11373:SF4">
    <property type="entry name" value="DEOXYNUCLEOSIDE TRIPHOSPHATE TRIPHOSPHOHYDROLASE SAMHD1"/>
    <property type="match status" value="1"/>
</dbReference>
<dbReference type="GO" id="GO:0005634">
    <property type="term" value="C:nucleus"/>
    <property type="evidence" value="ECO:0007669"/>
    <property type="project" value="TreeGrafter"/>
</dbReference>
<dbReference type="Pfam" id="PF01966">
    <property type="entry name" value="HD"/>
    <property type="match status" value="1"/>
</dbReference>
<evidence type="ECO:0000256" key="1">
    <source>
        <dbReference type="SAM" id="MobiDB-lite"/>
    </source>
</evidence>
<dbReference type="InterPro" id="IPR003607">
    <property type="entry name" value="HD/PDEase_dom"/>
</dbReference>
<dbReference type="CDD" id="cd00077">
    <property type="entry name" value="HDc"/>
    <property type="match status" value="1"/>
</dbReference>
<dbReference type="AlphaFoldDB" id="I7M070"/>
<dbReference type="Gene3D" id="1.10.3210.10">
    <property type="entry name" value="Hypothetical protein af1432"/>
    <property type="match status" value="1"/>
</dbReference>
<evidence type="ECO:0000313" key="4">
    <source>
        <dbReference type="Proteomes" id="UP000009168"/>
    </source>
</evidence>
<dbReference type="eggNOG" id="KOG2681">
    <property type="taxonomic scope" value="Eukaryota"/>
</dbReference>
<proteinExistence type="predicted"/>